<feature type="transmembrane region" description="Helical" evidence="13">
    <location>
        <begin position="118"/>
        <end position="142"/>
    </location>
</feature>
<keyword evidence="8 13" id="KW-0472">Membrane</keyword>
<evidence type="ECO:0000256" key="10">
    <source>
        <dbReference type="ARBA" id="ARBA00023285"/>
    </source>
</evidence>
<keyword evidence="15" id="KW-1185">Reference proteome</keyword>
<feature type="compositionally biased region" description="Basic and acidic residues" evidence="12">
    <location>
        <begin position="610"/>
        <end position="619"/>
    </location>
</feature>
<feature type="transmembrane region" description="Helical" evidence="13">
    <location>
        <begin position="399"/>
        <end position="429"/>
    </location>
</feature>
<feature type="region of interest" description="Disordered" evidence="12">
    <location>
        <begin position="564"/>
        <end position="619"/>
    </location>
</feature>
<dbReference type="PANTHER" id="PTHR16130">
    <property type="entry name" value="LYSOSOMAL COBALAMIN TRANSPORTER-RELATED"/>
    <property type="match status" value="1"/>
</dbReference>
<dbReference type="EMBL" id="KB822724">
    <property type="protein sequence ID" value="ETN37126.1"/>
    <property type="molecule type" value="Genomic_DNA"/>
</dbReference>
<dbReference type="RefSeq" id="XP_008720658.1">
    <property type="nucleotide sequence ID" value="XM_008722436.1"/>
</dbReference>
<organism evidence="14 15">
    <name type="scientific">Cyphellophora europaea (strain CBS 101466)</name>
    <name type="common">Phialophora europaea</name>
    <dbReference type="NCBI Taxonomy" id="1220924"/>
    <lineage>
        <taxon>Eukaryota</taxon>
        <taxon>Fungi</taxon>
        <taxon>Dikarya</taxon>
        <taxon>Ascomycota</taxon>
        <taxon>Pezizomycotina</taxon>
        <taxon>Eurotiomycetes</taxon>
        <taxon>Chaetothyriomycetidae</taxon>
        <taxon>Chaetothyriales</taxon>
        <taxon>Cyphellophoraceae</taxon>
        <taxon>Cyphellophora</taxon>
    </lineage>
</organism>
<keyword evidence="4" id="KW-0813">Transport</keyword>
<keyword evidence="7 13" id="KW-1133">Transmembrane helix</keyword>
<dbReference type="VEuPathDB" id="FungiDB:HMPREF1541_08116"/>
<reference evidence="14 15" key="1">
    <citation type="submission" date="2013-03" db="EMBL/GenBank/DDBJ databases">
        <title>The Genome Sequence of Phialophora europaea CBS 101466.</title>
        <authorList>
            <consortium name="The Broad Institute Genomics Platform"/>
            <person name="Cuomo C."/>
            <person name="de Hoog S."/>
            <person name="Gorbushina A."/>
            <person name="Walker B."/>
            <person name="Young S.K."/>
            <person name="Zeng Q."/>
            <person name="Gargeya S."/>
            <person name="Fitzgerald M."/>
            <person name="Haas B."/>
            <person name="Abouelleil A."/>
            <person name="Allen A.W."/>
            <person name="Alvarado L."/>
            <person name="Arachchi H.M."/>
            <person name="Berlin A.M."/>
            <person name="Chapman S.B."/>
            <person name="Gainer-Dewar J."/>
            <person name="Goldberg J."/>
            <person name="Griggs A."/>
            <person name="Gujja S."/>
            <person name="Hansen M."/>
            <person name="Howarth C."/>
            <person name="Imamovic A."/>
            <person name="Ireland A."/>
            <person name="Larimer J."/>
            <person name="McCowan C."/>
            <person name="Murphy C."/>
            <person name="Pearson M."/>
            <person name="Poon T.W."/>
            <person name="Priest M."/>
            <person name="Roberts A."/>
            <person name="Saif S."/>
            <person name="Shea T."/>
            <person name="Sisk P."/>
            <person name="Sykes S."/>
            <person name="Wortman J."/>
            <person name="Nusbaum C."/>
            <person name="Birren B."/>
        </authorList>
    </citation>
    <scope>NUCLEOTIDE SEQUENCE [LARGE SCALE GENOMIC DNA]</scope>
    <source>
        <strain evidence="14 15">CBS 101466</strain>
    </source>
</reference>
<comment type="function">
    <text evidence="11">Probable lysosomal cobalamin transporter. Required to export cobalamin from lysosomes allowing its conversion to cofactors.</text>
</comment>
<accession>W2RKV9</accession>
<evidence type="ECO:0000313" key="15">
    <source>
        <dbReference type="Proteomes" id="UP000030752"/>
    </source>
</evidence>
<dbReference type="eggNOG" id="ENOG502QQ2T">
    <property type="taxonomic scope" value="Eukaryota"/>
</dbReference>
<evidence type="ECO:0000256" key="11">
    <source>
        <dbReference type="ARBA" id="ARBA00025515"/>
    </source>
</evidence>
<dbReference type="GO" id="GO:0072665">
    <property type="term" value="P:protein localization to vacuole"/>
    <property type="evidence" value="ECO:0007669"/>
    <property type="project" value="TreeGrafter"/>
</dbReference>
<evidence type="ECO:0000256" key="6">
    <source>
        <dbReference type="ARBA" id="ARBA00022692"/>
    </source>
</evidence>
<keyword evidence="6 13" id="KW-0812">Transmembrane</keyword>
<evidence type="ECO:0000313" key="14">
    <source>
        <dbReference type="EMBL" id="ETN37126.1"/>
    </source>
</evidence>
<feature type="transmembrane region" description="Helical" evidence="13">
    <location>
        <begin position="163"/>
        <end position="185"/>
    </location>
</feature>
<feature type="transmembrane region" description="Helical" evidence="13">
    <location>
        <begin position="441"/>
        <end position="465"/>
    </location>
</feature>
<dbReference type="HOGENOM" id="CLU_028341_1_0_1"/>
<feature type="transmembrane region" description="Helical" evidence="13">
    <location>
        <begin position="31"/>
        <end position="54"/>
    </location>
</feature>
<protein>
    <recommendedName>
        <fullName evidence="3">Probable lysosomal cobalamin transporter</fullName>
    </recommendedName>
</protein>
<feature type="transmembrane region" description="Helical" evidence="13">
    <location>
        <begin position="337"/>
        <end position="359"/>
    </location>
</feature>
<dbReference type="OrthoDB" id="73273at2759"/>
<feature type="transmembrane region" description="Helical" evidence="13">
    <location>
        <begin position="61"/>
        <end position="82"/>
    </location>
</feature>
<sequence length="619" mass="68945">MELLPKLAALAAESSSPVSIMASQGYVQVTLIWVVYAIAVVLLLAIASLFVYLYQTHRDRSAYVTTVCIFTITCLLATVLLLPVDVALVSSTTSSKHGIRKDWATQDKVDQITYTLRIVYYLLYSLDALLCLLVIPFTYFWYEEYDEVAEEEGSQTFATRFWAAFKYTIVFVFLCVALFLVGFFIPVAKHREGAHFDLDFFKNLLAENHGERALTFALGLLITIGIIIYCFYTAAGLALLPLTLIKSAPGVSAPAMGESTATQLESNLERQRQLEGRAQGNSNGLSSKDQRELDALVREERTLRRHQRIAEENSGEGQNFFWKVWVKIGAVLRPIKLILGLLLVVVVLLIFASMLITAIDKAKNSVCKKHCGYLLGHINIFQPVNWILVKTAKVFPIDYVIFLLITMLFFCASVVGIATIGIRLLWITIFRIRKAHTSPQALLIATVMLTLMTLGTNYAIAMLVAPQYATFGPQTFCDHPLRHPGEQPDCTNHQQHIIACTEATKNSAAKNVCTPSVASTFLNRVTVNFPFFGVIDFWAQFAFMGIFLLAFVLLLFRTPKLSDSDSEEDAIEEEEEGLLASTGRRFGATWQDITGRVSHDGRKGQPSGRGLRDNADGDD</sequence>
<name>W2RKV9_CYPE1</name>
<dbReference type="AlphaFoldDB" id="W2RKV9"/>
<dbReference type="InterPro" id="IPR006876">
    <property type="entry name" value="LMBR1-like_membr_prot"/>
</dbReference>
<dbReference type="GO" id="GO:0005774">
    <property type="term" value="C:vacuolar membrane"/>
    <property type="evidence" value="ECO:0007669"/>
    <property type="project" value="TreeGrafter"/>
</dbReference>
<evidence type="ECO:0000256" key="4">
    <source>
        <dbReference type="ARBA" id="ARBA00022448"/>
    </source>
</evidence>
<dbReference type="Proteomes" id="UP000030752">
    <property type="component" value="Unassembled WGS sequence"/>
</dbReference>
<feature type="compositionally biased region" description="Acidic residues" evidence="12">
    <location>
        <begin position="564"/>
        <end position="577"/>
    </location>
</feature>
<evidence type="ECO:0000256" key="8">
    <source>
        <dbReference type="ARBA" id="ARBA00023136"/>
    </source>
</evidence>
<proteinExistence type="inferred from homology"/>
<feature type="transmembrane region" description="Helical" evidence="13">
    <location>
        <begin position="213"/>
        <end position="240"/>
    </location>
</feature>
<evidence type="ECO:0000256" key="2">
    <source>
        <dbReference type="ARBA" id="ARBA00009901"/>
    </source>
</evidence>
<keyword evidence="5" id="KW-0846">Cobalamin</keyword>
<dbReference type="InterPro" id="IPR050854">
    <property type="entry name" value="LMBD1_LysCbl_Transport"/>
</dbReference>
<dbReference type="GO" id="GO:0031419">
    <property type="term" value="F:cobalamin binding"/>
    <property type="evidence" value="ECO:0007669"/>
    <property type="project" value="UniProtKB-KW"/>
</dbReference>
<dbReference type="GeneID" id="19975455"/>
<comment type="subcellular location">
    <subcellularLocation>
        <location evidence="1">Lysosome membrane</location>
        <topology evidence="1">Multi-pass membrane protein</topology>
    </subcellularLocation>
</comment>
<gene>
    <name evidence="14" type="ORF">HMPREF1541_08116</name>
</gene>
<dbReference type="PANTHER" id="PTHR16130:SF2">
    <property type="entry name" value="LYSOSOMAL COBALAMIN TRANSPORT ESCORT PROTEIN LMBD1"/>
    <property type="match status" value="1"/>
</dbReference>
<evidence type="ECO:0000256" key="9">
    <source>
        <dbReference type="ARBA" id="ARBA00023228"/>
    </source>
</evidence>
<evidence type="ECO:0000256" key="1">
    <source>
        <dbReference type="ARBA" id="ARBA00004155"/>
    </source>
</evidence>
<feature type="transmembrane region" description="Helical" evidence="13">
    <location>
        <begin position="537"/>
        <end position="556"/>
    </location>
</feature>
<comment type="similarity">
    <text evidence="2">Belongs to the LIMR family. LMBRD1 subfamily.</text>
</comment>
<dbReference type="Pfam" id="PF04791">
    <property type="entry name" value="LMBR1"/>
    <property type="match status" value="1"/>
</dbReference>
<keyword evidence="10" id="KW-0170">Cobalt</keyword>
<evidence type="ECO:0000256" key="7">
    <source>
        <dbReference type="ARBA" id="ARBA00022989"/>
    </source>
</evidence>
<keyword evidence="9" id="KW-0458">Lysosome</keyword>
<dbReference type="InParanoid" id="W2RKV9"/>
<evidence type="ECO:0000256" key="12">
    <source>
        <dbReference type="SAM" id="MobiDB-lite"/>
    </source>
</evidence>
<evidence type="ECO:0000256" key="3">
    <source>
        <dbReference type="ARBA" id="ARBA00017088"/>
    </source>
</evidence>
<dbReference type="STRING" id="1220924.W2RKV9"/>
<evidence type="ECO:0000256" key="13">
    <source>
        <dbReference type="SAM" id="Phobius"/>
    </source>
</evidence>
<evidence type="ECO:0000256" key="5">
    <source>
        <dbReference type="ARBA" id="ARBA00022628"/>
    </source>
</evidence>